<protein>
    <recommendedName>
        <fullName evidence="4">HARP domain-containing protein</fullName>
    </recommendedName>
</protein>
<sequence>MEDDRKATDNREDQTTFASDGREVNAALVQFPFDRMTAQRFRQTFPRARWSDRLRAWTVPGKTARRRIDRWLAQEAARTDSFAEERGRDAYAFEPILSPYLEVDDDGFRIRTPYSRTVVEELRQIAFARWDSNHRVWRVPFASYEDLQHRWETIEKAARRNEPEERRRRAEARRGTEEELISKRRAAERRRRRLPVPHDHLPPLLWPVATSAYGIVVITEITGELVNPVEVRDLYPDLDDEHVWCHWRMATHDELIHTWPAKSAAGKDERVRGWWQPTIEELREARRSARSRERRQSGVAPAGEQ</sequence>
<feature type="region of interest" description="Disordered" evidence="1">
    <location>
        <begin position="285"/>
        <end position="305"/>
    </location>
</feature>
<name>A0ABU1SY33_9HYPH</name>
<dbReference type="Proteomes" id="UP001250791">
    <property type="component" value="Unassembled WGS sequence"/>
</dbReference>
<accession>A0ABU1SY33</accession>
<comment type="caution">
    <text evidence="2">The sequence shown here is derived from an EMBL/GenBank/DDBJ whole genome shotgun (WGS) entry which is preliminary data.</text>
</comment>
<feature type="compositionally biased region" description="Basic and acidic residues" evidence="1">
    <location>
        <begin position="285"/>
        <end position="296"/>
    </location>
</feature>
<reference evidence="2 3" key="1">
    <citation type="submission" date="2023-07" db="EMBL/GenBank/DDBJ databases">
        <title>Sorghum-associated microbial communities from plants grown in Nebraska, USA.</title>
        <authorList>
            <person name="Schachtman D."/>
        </authorList>
    </citation>
    <scope>NUCLEOTIDE SEQUENCE [LARGE SCALE GENOMIC DNA]</scope>
    <source>
        <strain evidence="2 3">3199</strain>
    </source>
</reference>
<evidence type="ECO:0000313" key="2">
    <source>
        <dbReference type="EMBL" id="MDR6903805.1"/>
    </source>
</evidence>
<evidence type="ECO:0000313" key="3">
    <source>
        <dbReference type="Proteomes" id="UP001250791"/>
    </source>
</evidence>
<dbReference type="EMBL" id="JAVDUP010000010">
    <property type="protein sequence ID" value="MDR6903805.1"/>
    <property type="molecule type" value="Genomic_DNA"/>
</dbReference>
<evidence type="ECO:0000256" key="1">
    <source>
        <dbReference type="SAM" id="MobiDB-lite"/>
    </source>
</evidence>
<dbReference type="RefSeq" id="WP_246780155.1">
    <property type="nucleotide sequence ID" value="NZ_JAVDUP010000010.1"/>
</dbReference>
<organism evidence="2 3">
    <name type="scientific">Rhizobium miluonense</name>
    <dbReference type="NCBI Taxonomy" id="411945"/>
    <lineage>
        <taxon>Bacteria</taxon>
        <taxon>Pseudomonadati</taxon>
        <taxon>Pseudomonadota</taxon>
        <taxon>Alphaproteobacteria</taxon>
        <taxon>Hyphomicrobiales</taxon>
        <taxon>Rhizobiaceae</taxon>
        <taxon>Rhizobium/Agrobacterium group</taxon>
        <taxon>Rhizobium</taxon>
    </lineage>
</organism>
<gene>
    <name evidence="2" type="ORF">J2W52_005438</name>
</gene>
<proteinExistence type="predicted"/>
<feature type="region of interest" description="Disordered" evidence="1">
    <location>
        <begin position="158"/>
        <end position="180"/>
    </location>
</feature>
<keyword evidence="3" id="KW-1185">Reference proteome</keyword>
<evidence type="ECO:0008006" key="4">
    <source>
        <dbReference type="Google" id="ProtNLM"/>
    </source>
</evidence>